<evidence type="ECO:0000313" key="2">
    <source>
        <dbReference type="Proteomes" id="UP001162992"/>
    </source>
</evidence>
<sequence length="447" mass="50362">MMNLSHYMNLRLLKQLLQAQNSASNKSVTHEDCLPHTFFHSDQNSDSVEKMSSVKTISTHTELSSAVTPENILISPSGKSLPSWENIRYFHSSKESDDLHSRHSPLYICRKEVPLDPCLILRSLEATPNQIATSSNGNITVGTETLSPRKICINVRDSELDKTPTFPDCRSVQEPPMTTSRKLAIIVYSSQALSCKTNTDACYPKEMGASSGIILSDCKQISEMTSMNHIKTEDYHSITVNTACIKTDFQKQLSASLKNPEHENLQFHPSKDYASELREDMPAGRYFEALEGPELEVLKIVLHVPKDNCEAKPRCLQVFLLPFILPYGERRLSKVANQSTHMSVVGNFVGAQLAVLVGWKEFAMAFWAIGLVHYLVVFVTLYQRLPTNETFPKELHPVFFLFIAAPSAASVAWEMIIGDFDFVSKIVYFLALFLLSSLVRKYFILRQ</sequence>
<reference evidence="2" key="1">
    <citation type="journal article" date="2024" name="Proc. Natl. Acad. Sci. U.S.A.">
        <title>Extraordinary preservation of gene collinearity over three hundred million years revealed in homosporous lycophytes.</title>
        <authorList>
            <person name="Li C."/>
            <person name="Wickell D."/>
            <person name="Kuo L.Y."/>
            <person name="Chen X."/>
            <person name="Nie B."/>
            <person name="Liao X."/>
            <person name="Peng D."/>
            <person name="Ji J."/>
            <person name="Jenkins J."/>
            <person name="Williams M."/>
            <person name="Shu S."/>
            <person name="Plott C."/>
            <person name="Barry K."/>
            <person name="Rajasekar S."/>
            <person name="Grimwood J."/>
            <person name="Han X."/>
            <person name="Sun S."/>
            <person name="Hou Z."/>
            <person name="He W."/>
            <person name="Dai G."/>
            <person name="Sun C."/>
            <person name="Schmutz J."/>
            <person name="Leebens-Mack J.H."/>
            <person name="Li F.W."/>
            <person name="Wang L."/>
        </authorList>
    </citation>
    <scope>NUCLEOTIDE SEQUENCE [LARGE SCALE GENOMIC DNA]</scope>
    <source>
        <strain evidence="2">cv. PW_Plant_1</strain>
    </source>
</reference>
<protein>
    <submittedName>
        <fullName evidence="1">Uncharacterized protein</fullName>
    </submittedName>
</protein>
<dbReference type="Proteomes" id="UP001162992">
    <property type="component" value="Chromosome 17"/>
</dbReference>
<comment type="caution">
    <text evidence="1">The sequence shown here is derived from an EMBL/GenBank/DDBJ whole genome shotgun (WGS) entry which is preliminary data.</text>
</comment>
<accession>A0ACC2B6B6</accession>
<proteinExistence type="predicted"/>
<dbReference type="EMBL" id="CM055108">
    <property type="protein sequence ID" value="KAJ7524957.1"/>
    <property type="molecule type" value="Genomic_DNA"/>
</dbReference>
<evidence type="ECO:0000313" key="1">
    <source>
        <dbReference type="EMBL" id="KAJ7524957.1"/>
    </source>
</evidence>
<organism evidence="1 2">
    <name type="scientific">Diphasiastrum complanatum</name>
    <name type="common">Issler's clubmoss</name>
    <name type="synonym">Lycopodium complanatum</name>
    <dbReference type="NCBI Taxonomy" id="34168"/>
    <lineage>
        <taxon>Eukaryota</taxon>
        <taxon>Viridiplantae</taxon>
        <taxon>Streptophyta</taxon>
        <taxon>Embryophyta</taxon>
        <taxon>Tracheophyta</taxon>
        <taxon>Lycopodiopsida</taxon>
        <taxon>Lycopodiales</taxon>
        <taxon>Lycopodiaceae</taxon>
        <taxon>Lycopodioideae</taxon>
        <taxon>Diphasiastrum</taxon>
    </lineage>
</organism>
<gene>
    <name evidence="1" type="ORF">O6H91_17G029400</name>
</gene>
<keyword evidence="2" id="KW-1185">Reference proteome</keyword>
<name>A0ACC2B6B6_DIPCM</name>